<dbReference type="Proteomes" id="UP001558713">
    <property type="component" value="Unassembled WGS sequence"/>
</dbReference>
<dbReference type="GO" id="GO:0005737">
    <property type="term" value="C:cytoplasm"/>
    <property type="evidence" value="ECO:0007669"/>
    <property type="project" value="UniProtKB-ARBA"/>
</dbReference>
<dbReference type="InterPro" id="IPR036322">
    <property type="entry name" value="WD40_repeat_dom_sf"/>
</dbReference>
<dbReference type="Pfam" id="PF00400">
    <property type="entry name" value="WD40"/>
    <property type="match status" value="1"/>
</dbReference>
<comment type="caution">
    <text evidence="5">The sequence shown here is derived from an EMBL/GenBank/DDBJ whole genome shotgun (WGS) entry which is preliminary data.</text>
</comment>
<dbReference type="AlphaFoldDB" id="A0ABD0ZRG0"/>
<keyword evidence="4" id="KW-0472">Membrane</keyword>
<evidence type="ECO:0000256" key="3">
    <source>
        <dbReference type="ARBA" id="ARBA00022737"/>
    </source>
</evidence>
<keyword evidence="3" id="KW-0677">Repeat</keyword>
<evidence type="ECO:0000256" key="1">
    <source>
        <dbReference type="ARBA" id="ARBA00022490"/>
    </source>
</evidence>
<sequence>MRCGNKFSTRVHALSVDAHSSGLIVSGNRDCFAKIWKYGECIQSLKYPCRVFDVKFMKTSDLATACSYGIVRVWNTRKSDHDGLSSHDGERPSTSTFLTIFVSVVPFVYYYLVDRS</sequence>
<keyword evidence="2" id="KW-0853">WD repeat</keyword>
<keyword evidence="4" id="KW-1133">Transmembrane helix</keyword>
<dbReference type="InterPro" id="IPR001680">
    <property type="entry name" value="WD40_rpt"/>
</dbReference>
<dbReference type="PANTHER" id="PTHR19849">
    <property type="entry name" value="PHOSPHOLIPASE A-2-ACTIVATING PROTEIN"/>
    <property type="match status" value="1"/>
</dbReference>
<accession>A0ABD0ZRG0</accession>
<evidence type="ECO:0000256" key="4">
    <source>
        <dbReference type="SAM" id="Phobius"/>
    </source>
</evidence>
<keyword evidence="6" id="KW-1185">Reference proteome</keyword>
<protein>
    <submittedName>
        <fullName evidence="5">Uncharacterized protein</fullName>
    </submittedName>
</protein>
<gene>
    <name evidence="5" type="ORF">V5N11_012746</name>
</gene>
<name>A0ABD0ZRG0_CARAN</name>
<dbReference type="PANTHER" id="PTHR19849:SF0">
    <property type="entry name" value="PHOSPHOLIPASE A-2-ACTIVATING PROTEIN"/>
    <property type="match status" value="1"/>
</dbReference>
<dbReference type="InterPro" id="IPR015943">
    <property type="entry name" value="WD40/YVTN_repeat-like_dom_sf"/>
</dbReference>
<feature type="transmembrane region" description="Helical" evidence="4">
    <location>
        <begin position="95"/>
        <end position="113"/>
    </location>
</feature>
<organism evidence="5 6">
    <name type="scientific">Cardamine amara subsp. amara</name>
    <dbReference type="NCBI Taxonomy" id="228776"/>
    <lineage>
        <taxon>Eukaryota</taxon>
        <taxon>Viridiplantae</taxon>
        <taxon>Streptophyta</taxon>
        <taxon>Embryophyta</taxon>
        <taxon>Tracheophyta</taxon>
        <taxon>Spermatophyta</taxon>
        <taxon>Magnoliopsida</taxon>
        <taxon>eudicotyledons</taxon>
        <taxon>Gunneridae</taxon>
        <taxon>Pentapetalae</taxon>
        <taxon>rosids</taxon>
        <taxon>malvids</taxon>
        <taxon>Brassicales</taxon>
        <taxon>Brassicaceae</taxon>
        <taxon>Cardamineae</taxon>
        <taxon>Cardamine</taxon>
    </lineage>
</organism>
<reference evidence="5 6" key="1">
    <citation type="submission" date="2024-04" db="EMBL/GenBank/DDBJ databases">
        <title>Genome assembly C_amara_ONT_v2.</title>
        <authorList>
            <person name="Yant L."/>
            <person name="Moore C."/>
            <person name="Slenker M."/>
        </authorList>
    </citation>
    <scope>NUCLEOTIDE SEQUENCE [LARGE SCALE GENOMIC DNA]</scope>
    <source>
        <tissue evidence="5">Leaf</tissue>
    </source>
</reference>
<evidence type="ECO:0000313" key="5">
    <source>
        <dbReference type="EMBL" id="KAL1197207.1"/>
    </source>
</evidence>
<keyword evidence="4" id="KW-0812">Transmembrane</keyword>
<dbReference type="EMBL" id="JBANAX010000694">
    <property type="protein sequence ID" value="KAL1197207.1"/>
    <property type="molecule type" value="Genomic_DNA"/>
</dbReference>
<dbReference type="SUPFAM" id="SSF50978">
    <property type="entry name" value="WD40 repeat-like"/>
    <property type="match status" value="1"/>
</dbReference>
<proteinExistence type="predicted"/>
<evidence type="ECO:0000313" key="6">
    <source>
        <dbReference type="Proteomes" id="UP001558713"/>
    </source>
</evidence>
<dbReference type="Gene3D" id="2.130.10.10">
    <property type="entry name" value="YVTN repeat-like/Quinoprotein amine dehydrogenase"/>
    <property type="match status" value="1"/>
</dbReference>
<evidence type="ECO:0000256" key="2">
    <source>
        <dbReference type="ARBA" id="ARBA00022574"/>
    </source>
</evidence>
<keyword evidence="1" id="KW-0963">Cytoplasm</keyword>